<dbReference type="SUPFAM" id="SSF56317">
    <property type="entry name" value="Carbon-nitrogen hydrolase"/>
    <property type="match status" value="1"/>
</dbReference>
<dbReference type="RefSeq" id="WP_307343968.1">
    <property type="nucleotide sequence ID" value="NZ_JAUSUD010000017.1"/>
</dbReference>
<evidence type="ECO:0000256" key="2">
    <source>
        <dbReference type="ARBA" id="ARBA00022801"/>
    </source>
</evidence>
<comment type="caution">
    <text evidence="4">The sequence shown here is derived from an EMBL/GenBank/DDBJ whole genome shotgun (WGS) entry which is preliminary data.</text>
</comment>
<dbReference type="Gene3D" id="3.60.110.10">
    <property type="entry name" value="Carbon-nitrogen hydrolase"/>
    <property type="match status" value="1"/>
</dbReference>
<feature type="domain" description="CN hydrolase" evidence="3">
    <location>
        <begin position="1"/>
        <end position="246"/>
    </location>
</feature>
<dbReference type="PROSITE" id="PS01227">
    <property type="entry name" value="UPF0012"/>
    <property type="match status" value="1"/>
</dbReference>
<dbReference type="PANTHER" id="PTHR23088:SF30">
    <property type="entry name" value="OMEGA-AMIDASE NIT2"/>
    <property type="match status" value="1"/>
</dbReference>
<accession>A0ABT9ZJE9</accession>
<dbReference type="EMBL" id="JAUSUD010000017">
    <property type="protein sequence ID" value="MDQ0232024.1"/>
    <property type="molecule type" value="Genomic_DNA"/>
</dbReference>
<reference evidence="4 5" key="1">
    <citation type="submission" date="2023-07" db="EMBL/GenBank/DDBJ databases">
        <title>Genomic Encyclopedia of Type Strains, Phase IV (KMG-IV): sequencing the most valuable type-strain genomes for metagenomic binning, comparative biology and taxonomic classification.</title>
        <authorList>
            <person name="Goeker M."/>
        </authorList>
    </citation>
    <scope>NUCLEOTIDE SEQUENCE [LARGE SCALE GENOMIC DNA]</scope>
    <source>
        <strain evidence="4 5">DSM 29005</strain>
    </source>
</reference>
<evidence type="ECO:0000313" key="5">
    <source>
        <dbReference type="Proteomes" id="UP001234495"/>
    </source>
</evidence>
<comment type="similarity">
    <text evidence="1">Belongs to the carbon-nitrogen hydrolase superfamily. NIT1/NIT2 family.</text>
</comment>
<dbReference type="Proteomes" id="UP001234495">
    <property type="component" value="Unassembled WGS sequence"/>
</dbReference>
<protein>
    <submittedName>
        <fullName evidence="4">Amidohydrolase</fullName>
    </submittedName>
</protein>
<sequence>MKIAVVQMHVGEDKLKNIAHAKSFIERAAAKAVDLVVLPEMFCCPYETKNFPIYAERDGGESFTQLASIAKEYAIYLVAGSMPEKDDEENVYNTSYVFNRHGENIAKHRKMHLFDIDVDGGQTFKESETLTPGNNVTVFNTEFGKIGLCICYDLRFPELARLMVDEGAEIIVVPAAFNMTTGPAHWEILFRNRALDNQVFMIGAAPARDKQASYISYGHSLVVSPWGDIVEKLDEKENLLIANLDRSLVKKVRKELPLLAHRRNDIYTISKQ</sequence>
<keyword evidence="5" id="KW-1185">Reference proteome</keyword>
<evidence type="ECO:0000256" key="1">
    <source>
        <dbReference type="ARBA" id="ARBA00010613"/>
    </source>
</evidence>
<dbReference type="PROSITE" id="PS50263">
    <property type="entry name" value="CN_HYDROLASE"/>
    <property type="match status" value="1"/>
</dbReference>
<dbReference type="InterPro" id="IPR003010">
    <property type="entry name" value="C-N_Hydrolase"/>
</dbReference>
<proteinExistence type="inferred from homology"/>
<dbReference type="Pfam" id="PF00795">
    <property type="entry name" value="CN_hydrolase"/>
    <property type="match status" value="1"/>
</dbReference>
<dbReference type="InterPro" id="IPR036526">
    <property type="entry name" value="C-N_Hydrolase_sf"/>
</dbReference>
<name>A0ABT9ZJE9_9BACI</name>
<dbReference type="InterPro" id="IPR045254">
    <property type="entry name" value="Nit1/2_C-N_Hydrolase"/>
</dbReference>
<dbReference type="PANTHER" id="PTHR23088">
    <property type="entry name" value="NITRILASE-RELATED"/>
    <property type="match status" value="1"/>
</dbReference>
<dbReference type="InterPro" id="IPR001110">
    <property type="entry name" value="UPF0012_CS"/>
</dbReference>
<keyword evidence="2" id="KW-0378">Hydrolase</keyword>
<gene>
    <name evidence="4" type="ORF">J2S19_003309</name>
</gene>
<evidence type="ECO:0000313" key="4">
    <source>
        <dbReference type="EMBL" id="MDQ0232024.1"/>
    </source>
</evidence>
<dbReference type="CDD" id="cd07572">
    <property type="entry name" value="nit"/>
    <property type="match status" value="1"/>
</dbReference>
<evidence type="ECO:0000259" key="3">
    <source>
        <dbReference type="PROSITE" id="PS50263"/>
    </source>
</evidence>
<organism evidence="4 5">
    <name type="scientific">Metabacillus malikii</name>
    <dbReference type="NCBI Taxonomy" id="1504265"/>
    <lineage>
        <taxon>Bacteria</taxon>
        <taxon>Bacillati</taxon>
        <taxon>Bacillota</taxon>
        <taxon>Bacilli</taxon>
        <taxon>Bacillales</taxon>
        <taxon>Bacillaceae</taxon>
        <taxon>Metabacillus</taxon>
    </lineage>
</organism>